<evidence type="ECO:0000256" key="5">
    <source>
        <dbReference type="ARBA" id="ARBA00023136"/>
    </source>
</evidence>
<keyword evidence="5 6" id="KW-0472">Membrane</keyword>
<dbReference type="Gene3D" id="1.20.1740.10">
    <property type="entry name" value="Amino acid/polyamine transporter I"/>
    <property type="match status" value="1"/>
</dbReference>
<dbReference type="Proteomes" id="UP000242525">
    <property type="component" value="Unassembled WGS sequence"/>
</dbReference>
<dbReference type="GO" id="GO:0022857">
    <property type="term" value="F:transmembrane transporter activity"/>
    <property type="evidence" value="ECO:0007669"/>
    <property type="project" value="InterPro"/>
</dbReference>
<protein>
    <submittedName>
        <fullName evidence="7">Similar to Saccharomyces cerevisiae YDL210W UGA4 Permease that serves as a gamma-aminobutyrate (GABA) transport protein involved in the utilization of GABA as a nitrogen source</fullName>
    </submittedName>
</protein>
<feature type="transmembrane region" description="Helical" evidence="6">
    <location>
        <begin position="470"/>
        <end position="488"/>
    </location>
</feature>
<feature type="transmembrane region" description="Helical" evidence="6">
    <location>
        <begin position="261"/>
        <end position="288"/>
    </location>
</feature>
<feature type="transmembrane region" description="Helical" evidence="6">
    <location>
        <begin position="180"/>
        <end position="201"/>
    </location>
</feature>
<organism evidence="7 8">
    <name type="scientific">Geotrichum candidum</name>
    <name type="common">Oospora lactis</name>
    <name type="synonym">Dipodascus geotrichum</name>
    <dbReference type="NCBI Taxonomy" id="1173061"/>
    <lineage>
        <taxon>Eukaryota</taxon>
        <taxon>Fungi</taxon>
        <taxon>Dikarya</taxon>
        <taxon>Ascomycota</taxon>
        <taxon>Saccharomycotina</taxon>
        <taxon>Dipodascomycetes</taxon>
        <taxon>Dipodascales</taxon>
        <taxon>Dipodascaceae</taxon>
        <taxon>Geotrichum</taxon>
    </lineage>
</organism>
<dbReference type="EMBL" id="CCBN010000010">
    <property type="protein sequence ID" value="CDO55171.1"/>
    <property type="molecule type" value="Genomic_DNA"/>
</dbReference>
<comment type="subcellular location">
    <subcellularLocation>
        <location evidence="1">Membrane</location>
        <topology evidence="1">Multi-pass membrane protein</topology>
    </subcellularLocation>
</comment>
<comment type="caution">
    <text evidence="7">The sequence shown here is derived from an EMBL/GenBank/DDBJ whole genome shotgun (WGS) entry which is preliminary data.</text>
</comment>
<sequence>MVEKQDIFNKDDALLAELGYRAELTRNFSVIEVFGVAFSIMSLLPSIASTLPLAMAGGPVGMTWGWLIPSIFIMCIGISMSEMGSAMPTSGGLYWWTFKFAPESIKKPLCFLAGYSNTLGLIGGLCSIDYGFAGLLLSVVTIATDGEFVPNKYQTYGVFVACLATHALIGTLATRYISKLQTFCIVSNLIVIIITCIALPIGRAKDGLLNSGEYVFTHAESTSEWPVGWAFFLSWMSPVWTIQSFDSCVHMAEEAANASIAVPFGILGSISLCGIIGFAVMAVLAATIDKDFASVLDTSHGQPIAQIYMNALGKNWCIGMMVMLFIIQWFMGMSITVAGSRQIWAFSRDGALPFSQAIRVINYRLGVPLRAVWYMCFVSGVIGLLSLVDKSATSALFSLAVASNSLSWFLPIACRAFFNPEAFKPGPFYIGGAISRTISLIATFYLIFVIGILSMWPLEGPNPSPTSMNYTVVVNGFVWIGCMLYYFVDARKWFEGPKNTFEGYNIDSSVADMDDLSPSTLYDDYHLKDM</sequence>
<evidence type="ECO:0000256" key="6">
    <source>
        <dbReference type="SAM" id="Phobius"/>
    </source>
</evidence>
<dbReference type="PIRSF" id="PIRSF006060">
    <property type="entry name" value="AA_transporter"/>
    <property type="match status" value="1"/>
</dbReference>
<reference evidence="7" key="1">
    <citation type="submission" date="2014-03" db="EMBL/GenBank/DDBJ databases">
        <authorList>
            <person name="Casaregola S."/>
        </authorList>
    </citation>
    <scope>NUCLEOTIDE SEQUENCE [LARGE SCALE GENOMIC DNA]</scope>
    <source>
        <strain evidence="7">CLIB 918</strain>
    </source>
</reference>
<dbReference type="OrthoDB" id="4476201at2759"/>
<gene>
    <name evidence="7" type="ORF">BN980_GECA10s00989g</name>
</gene>
<keyword evidence="3 6" id="KW-0812">Transmembrane</keyword>
<evidence type="ECO:0000313" key="8">
    <source>
        <dbReference type="Proteomes" id="UP000242525"/>
    </source>
</evidence>
<feature type="transmembrane region" description="Helical" evidence="6">
    <location>
        <begin position="394"/>
        <end position="418"/>
    </location>
</feature>
<dbReference type="PANTHER" id="PTHR45649">
    <property type="entry name" value="AMINO-ACID PERMEASE BAT1"/>
    <property type="match status" value="1"/>
</dbReference>
<feature type="transmembrane region" description="Helical" evidence="6">
    <location>
        <begin position="229"/>
        <end position="249"/>
    </location>
</feature>
<dbReference type="STRING" id="1173061.A0A0J9XD22"/>
<evidence type="ECO:0000313" key="7">
    <source>
        <dbReference type="EMBL" id="CDO55171.1"/>
    </source>
</evidence>
<dbReference type="Pfam" id="PF13520">
    <property type="entry name" value="AA_permease_2"/>
    <property type="match status" value="1"/>
</dbReference>
<feature type="transmembrane region" description="Helical" evidence="6">
    <location>
        <begin position="371"/>
        <end position="388"/>
    </location>
</feature>
<dbReference type="InterPro" id="IPR002293">
    <property type="entry name" value="AA/rel_permease1"/>
</dbReference>
<evidence type="ECO:0000256" key="3">
    <source>
        <dbReference type="ARBA" id="ARBA00022692"/>
    </source>
</evidence>
<evidence type="ECO:0000256" key="2">
    <source>
        <dbReference type="ARBA" id="ARBA00022448"/>
    </source>
</evidence>
<proteinExistence type="predicted"/>
<dbReference type="AlphaFoldDB" id="A0A0J9XD22"/>
<feature type="transmembrane region" description="Helical" evidence="6">
    <location>
        <begin position="153"/>
        <end position="173"/>
    </location>
</feature>
<feature type="transmembrane region" description="Helical" evidence="6">
    <location>
        <begin position="438"/>
        <end position="458"/>
    </location>
</feature>
<feature type="transmembrane region" description="Helical" evidence="6">
    <location>
        <begin position="30"/>
        <end position="51"/>
    </location>
</feature>
<name>A0A0J9XD22_GEOCN</name>
<keyword evidence="2" id="KW-0813">Transport</keyword>
<keyword evidence="8" id="KW-1185">Reference proteome</keyword>
<dbReference type="GO" id="GO:0016020">
    <property type="term" value="C:membrane"/>
    <property type="evidence" value="ECO:0007669"/>
    <property type="project" value="UniProtKB-SubCell"/>
</dbReference>
<evidence type="ECO:0000256" key="4">
    <source>
        <dbReference type="ARBA" id="ARBA00022989"/>
    </source>
</evidence>
<feature type="transmembrane region" description="Helical" evidence="6">
    <location>
        <begin position="109"/>
        <end position="133"/>
    </location>
</feature>
<keyword evidence="4 6" id="KW-1133">Transmembrane helix</keyword>
<accession>A0A0J9XD22</accession>
<dbReference type="PANTHER" id="PTHR45649:SF6">
    <property type="entry name" value="GABA-SPECIFIC PERMEASE"/>
    <property type="match status" value="1"/>
</dbReference>
<feature type="transmembrane region" description="Helical" evidence="6">
    <location>
        <begin position="318"/>
        <end position="338"/>
    </location>
</feature>
<evidence type="ECO:0000256" key="1">
    <source>
        <dbReference type="ARBA" id="ARBA00004141"/>
    </source>
</evidence>